<dbReference type="RefSeq" id="WP_344952081.1">
    <property type="nucleotide sequence ID" value="NZ_BAAAZR010000052.1"/>
</dbReference>
<comment type="caution">
    <text evidence="1">The sequence shown here is derived from an EMBL/GenBank/DDBJ whole genome shotgun (WGS) entry which is preliminary data.</text>
</comment>
<name>A0ABP7JCY4_9ACTN</name>
<dbReference type="EMBL" id="BAAAZR010000052">
    <property type="protein sequence ID" value="GAA3841764.1"/>
    <property type="molecule type" value="Genomic_DNA"/>
</dbReference>
<accession>A0ABP7JCY4</accession>
<evidence type="ECO:0000313" key="1">
    <source>
        <dbReference type="EMBL" id="GAA3841764.1"/>
    </source>
</evidence>
<sequence>MTYPPVLSAHFNFVAKVCAVIVPAADACSIAIGGCTTLTAGTTRGSGIPCPARVATWGSAPASAIWDPALTGTNGTIWD</sequence>
<gene>
    <name evidence="1" type="ORF">GCM10022226_75340</name>
</gene>
<protein>
    <submittedName>
        <fullName evidence="1">Uncharacterized protein</fullName>
    </submittedName>
</protein>
<reference evidence="2" key="1">
    <citation type="journal article" date="2019" name="Int. J. Syst. Evol. Microbiol.">
        <title>The Global Catalogue of Microorganisms (GCM) 10K type strain sequencing project: providing services to taxonomists for standard genome sequencing and annotation.</title>
        <authorList>
            <consortium name="The Broad Institute Genomics Platform"/>
            <consortium name="The Broad Institute Genome Sequencing Center for Infectious Disease"/>
            <person name="Wu L."/>
            <person name="Ma J."/>
        </authorList>
    </citation>
    <scope>NUCLEOTIDE SEQUENCE [LARGE SCALE GENOMIC DNA]</scope>
    <source>
        <strain evidence="2">JCM 16908</strain>
    </source>
</reference>
<organism evidence="1 2">
    <name type="scientific">Sphaerisporangium flaviroseum</name>
    <dbReference type="NCBI Taxonomy" id="509199"/>
    <lineage>
        <taxon>Bacteria</taxon>
        <taxon>Bacillati</taxon>
        <taxon>Actinomycetota</taxon>
        <taxon>Actinomycetes</taxon>
        <taxon>Streptosporangiales</taxon>
        <taxon>Streptosporangiaceae</taxon>
        <taxon>Sphaerisporangium</taxon>
    </lineage>
</organism>
<keyword evidence="2" id="KW-1185">Reference proteome</keyword>
<dbReference type="Proteomes" id="UP001500888">
    <property type="component" value="Unassembled WGS sequence"/>
</dbReference>
<evidence type="ECO:0000313" key="2">
    <source>
        <dbReference type="Proteomes" id="UP001500888"/>
    </source>
</evidence>
<proteinExistence type="predicted"/>